<dbReference type="Pfam" id="PF23334">
    <property type="entry name" value="VWC2L_2nd"/>
    <property type="match status" value="1"/>
</dbReference>
<reference evidence="3" key="1">
    <citation type="submission" date="2022-08" db="UniProtKB">
        <authorList>
            <consortium name="EnsemblMetazoa"/>
        </authorList>
    </citation>
    <scope>IDENTIFICATION</scope>
    <source>
        <strain evidence="3">05x7-T-G4-1.051#20</strain>
    </source>
</reference>
<evidence type="ECO:0000256" key="1">
    <source>
        <dbReference type="SAM" id="SignalP"/>
    </source>
</evidence>
<evidence type="ECO:0000259" key="2">
    <source>
        <dbReference type="PROSITE" id="PS51390"/>
    </source>
</evidence>
<feature type="signal peptide" evidence="1">
    <location>
        <begin position="1"/>
        <end position="16"/>
    </location>
</feature>
<feature type="chain" id="PRO_5036488568" description="WAP domain-containing protein" evidence="1">
    <location>
        <begin position="17"/>
        <end position="267"/>
    </location>
</feature>
<dbReference type="Pfam" id="PF00095">
    <property type="entry name" value="WAP"/>
    <property type="match status" value="1"/>
</dbReference>
<dbReference type="InterPro" id="IPR036645">
    <property type="entry name" value="Elafin-like_sf"/>
</dbReference>
<proteinExistence type="predicted"/>
<dbReference type="GO" id="GO:0030414">
    <property type="term" value="F:peptidase inhibitor activity"/>
    <property type="evidence" value="ECO:0007669"/>
    <property type="project" value="InterPro"/>
</dbReference>
<dbReference type="Gene3D" id="2.10.70.10">
    <property type="entry name" value="Complement Module, domain 1"/>
    <property type="match status" value="1"/>
</dbReference>
<evidence type="ECO:0000313" key="3">
    <source>
        <dbReference type="EnsemblMetazoa" id="G7475.1:cds"/>
    </source>
</evidence>
<organism evidence="3 4">
    <name type="scientific">Magallana gigas</name>
    <name type="common">Pacific oyster</name>
    <name type="synonym">Crassostrea gigas</name>
    <dbReference type="NCBI Taxonomy" id="29159"/>
    <lineage>
        <taxon>Eukaryota</taxon>
        <taxon>Metazoa</taxon>
        <taxon>Spiralia</taxon>
        <taxon>Lophotrochozoa</taxon>
        <taxon>Mollusca</taxon>
        <taxon>Bivalvia</taxon>
        <taxon>Autobranchia</taxon>
        <taxon>Pteriomorphia</taxon>
        <taxon>Ostreida</taxon>
        <taxon>Ostreoidea</taxon>
        <taxon>Ostreidae</taxon>
        <taxon>Magallana</taxon>
    </lineage>
</organism>
<dbReference type="SMART" id="SM00217">
    <property type="entry name" value="WAP"/>
    <property type="match status" value="1"/>
</dbReference>
<dbReference type="PRINTS" id="PR00003">
    <property type="entry name" value="4DISULPHCORE"/>
</dbReference>
<sequence length="267" mass="30089">MNLAFTVILFVTSVLATYASRRPNYRPVGKQKPGRCPVSNIITTCDCRPENIKCRGDQDCPGVQKCCSFGCGCRTRCVNPAGRPRKVCRYNIKLYRVGQRFPATDGCNTCRCGAQGRVTCSKRKCATGNFCDREGPISFRPRYGKSIPNCLRAPGPVKRHKFINININKSVPYRCPGKGYVCGYSRVPRDKQGNVLVKCCTAQGVSYDDSECVRYFRIESPKSLSPTKPGYFLVGSTPYCLSKNKIGFFNVECRFRKVKDQQKKYRR</sequence>
<name>A0A8W8NVA0_MAGGI</name>
<dbReference type="CDD" id="cd00199">
    <property type="entry name" value="WAP"/>
    <property type="match status" value="1"/>
</dbReference>
<dbReference type="EnsemblMetazoa" id="G7475.1">
    <property type="protein sequence ID" value="G7475.1:cds"/>
    <property type="gene ID" value="G7475"/>
</dbReference>
<dbReference type="SUPFAM" id="SSF57256">
    <property type="entry name" value="Elafin-like"/>
    <property type="match status" value="1"/>
</dbReference>
<dbReference type="Gene3D" id="4.10.75.10">
    <property type="entry name" value="Elafin-like"/>
    <property type="match status" value="1"/>
</dbReference>
<keyword evidence="1" id="KW-0732">Signal</keyword>
<dbReference type="GO" id="GO:0005576">
    <property type="term" value="C:extracellular region"/>
    <property type="evidence" value="ECO:0007669"/>
    <property type="project" value="InterPro"/>
</dbReference>
<dbReference type="InterPro" id="IPR008197">
    <property type="entry name" value="WAP_dom"/>
</dbReference>
<feature type="domain" description="WAP" evidence="2">
    <location>
        <begin position="29"/>
        <end position="81"/>
    </location>
</feature>
<keyword evidence="4" id="KW-1185">Reference proteome</keyword>
<dbReference type="PROSITE" id="PS51390">
    <property type="entry name" value="WAP"/>
    <property type="match status" value="1"/>
</dbReference>
<dbReference type="AlphaFoldDB" id="A0A8W8NVA0"/>
<accession>A0A8W8NVA0</accession>
<protein>
    <recommendedName>
        <fullName evidence="2">WAP domain-containing protein</fullName>
    </recommendedName>
</protein>
<evidence type="ECO:0000313" key="4">
    <source>
        <dbReference type="Proteomes" id="UP000005408"/>
    </source>
</evidence>
<dbReference type="Proteomes" id="UP000005408">
    <property type="component" value="Unassembled WGS sequence"/>
</dbReference>